<keyword evidence="3" id="KW-1185">Reference proteome</keyword>
<dbReference type="EMBL" id="JALJYF010000002">
    <property type="protein sequence ID" value="MCP1727685.1"/>
    <property type="molecule type" value="Genomic_DNA"/>
</dbReference>
<dbReference type="RefSeq" id="WP_253448288.1">
    <property type="nucleotide sequence ID" value="NZ_JALJYF010000002.1"/>
</dbReference>
<organism evidence="2 3">
    <name type="scientific">Natronospira proteinivora</name>
    <dbReference type="NCBI Taxonomy" id="1807133"/>
    <lineage>
        <taxon>Bacteria</taxon>
        <taxon>Pseudomonadati</taxon>
        <taxon>Pseudomonadota</taxon>
        <taxon>Gammaproteobacteria</taxon>
        <taxon>Natronospirales</taxon>
        <taxon>Natronospiraceae</taxon>
        <taxon>Natronospira</taxon>
    </lineage>
</organism>
<evidence type="ECO:0000256" key="1">
    <source>
        <dbReference type="SAM" id="MobiDB-lite"/>
    </source>
</evidence>
<evidence type="ECO:0000313" key="2">
    <source>
        <dbReference type="EMBL" id="MCP1727685.1"/>
    </source>
</evidence>
<comment type="caution">
    <text evidence="2">The sequence shown here is derived from an EMBL/GenBank/DDBJ whole genome shotgun (WGS) entry which is preliminary data.</text>
</comment>
<name>A0ABT1G8P5_9GAMM</name>
<dbReference type="Proteomes" id="UP001523550">
    <property type="component" value="Unassembled WGS sequence"/>
</dbReference>
<sequence>MAEQALLRGMVHGTITMAGIMGYGIYGQHQADQNNGQQGEMSAWRLSQRRHIHCP</sequence>
<protein>
    <submittedName>
        <fullName evidence="2">Uncharacterized protein</fullName>
    </submittedName>
</protein>
<proteinExistence type="predicted"/>
<reference evidence="2 3" key="1">
    <citation type="submission" date="2022-03" db="EMBL/GenBank/DDBJ databases">
        <title>Genomic Encyclopedia of Type Strains, Phase III (KMG-III): the genomes of soil and plant-associated and newly described type strains.</title>
        <authorList>
            <person name="Whitman W."/>
        </authorList>
    </citation>
    <scope>NUCLEOTIDE SEQUENCE [LARGE SCALE GENOMIC DNA]</scope>
    <source>
        <strain evidence="2 3">BSker1</strain>
    </source>
</reference>
<accession>A0ABT1G8P5</accession>
<evidence type="ECO:0000313" key="3">
    <source>
        <dbReference type="Proteomes" id="UP001523550"/>
    </source>
</evidence>
<feature type="region of interest" description="Disordered" evidence="1">
    <location>
        <begin position="33"/>
        <end position="55"/>
    </location>
</feature>
<gene>
    <name evidence="2" type="ORF">J2T60_001685</name>
</gene>